<protein>
    <recommendedName>
        <fullName evidence="3">Fido domain-containing protein</fullName>
    </recommendedName>
</protein>
<evidence type="ECO:0000259" key="3">
    <source>
        <dbReference type="PROSITE" id="PS51459"/>
    </source>
</evidence>
<dbReference type="Gene3D" id="1.10.10.10">
    <property type="entry name" value="Winged helix-like DNA-binding domain superfamily/Winged helix DNA-binding domain"/>
    <property type="match status" value="1"/>
</dbReference>
<dbReference type="InterPro" id="IPR036388">
    <property type="entry name" value="WH-like_DNA-bd_sf"/>
</dbReference>
<dbReference type="HOGENOM" id="CLU_046381_0_0_9"/>
<dbReference type="Gene3D" id="1.10.3290.10">
    <property type="entry name" value="Fido-like domain"/>
    <property type="match status" value="1"/>
</dbReference>
<dbReference type="Proteomes" id="UP000006437">
    <property type="component" value="Unassembled WGS sequence"/>
</dbReference>
<dbReference type="EMBL" id="AFZE01000024">
    <property type="protein sequence ID" value="EHL14650.1"/>
    <property type="molecule type" value="Genomic_DNA"/>
</dbReference>
<dbReference type="PANTHER" id="PTHR13504">
    <property type="entry name" value="FIDO DOMAIN-CONTAINING PROTEIN DDB_G0283145"/>
    <property type="match status" value="1"/>
</dbReference>
<comment type="caution">
    <text evidence="4">The sequence shown here is derived from an EMBL/GenBank/DDBJ whole genome shotgun (WGS) entry which is preliminary data.</text>
</comment>
<dbReference type="SUPFAM" id="SSF140931">
    <property type="entry name" value="Fic-like"/>
    <property type="match status" value="1"/>
</dbReference>
<evidence type="ECO:0000313" key="4">
    <source>
        <dbReference type="EMBL" id="EHL14650.1"/>
    </source>
</evidence>
<feature type="domain" description="Fido" evidence="3">
    <location>
        <begin position="108"/>
        <end position="264"/>
    </location>
</feature>
<accession>G9X150</accession>
<dbReference type="PROSITE" id="PS51459">
    <property type="entry name" value="FIDO"/>
    <property type="match status" value="1"/>
</dbReference>
<organism evidence="4 5">
    <name type="scientific">Peptoanaerobacter stomatis</name>
    <dbReference type="NCBI Taxonomy" id="796937"/>
    <lineage>
        <taxon>Bacteria</taxon>
        <taxon>Bacillati</taxon>
        <taxon>Bacillota</taxon>
        <taxon>Clostridia</taxon>
        <taxon>Peptostreptococcales</taxon>
        <taxon>Filifactoraceae</taxon>
        <taxon>Peptoanaerobacter</taxon>
    </lineage>
</organism>
<keyword evidence="2" id="KW-0067">ATP-binding</keyword>
<name>G9X150_9FIRM</name>
<dbReference type="RefSeq" id="WP_009526310.1">
    <property type="nucleotide sequence ID" value="NZ_JH414568.1"/>
</dbReference>
<feature type="binding site" evidence="2">
    <location>
        <position position="251"/>
    </location>
    <ligand>
        <name>ATP</name>
        <dbReference type="ChEBI" id="CHEBI:30616"/>
    </ligand>
</feature>
<dbReference type="Pfam" id="PF02661">
    <property type="entry name" value="Fic"/>
    <property type="match status" value="1"/>
</dbReference>
<dbReference type="PANTHER" id="PTHR13504:SF38">
    <property type="entry name" value="FIDO DOMAIN-CONTAINING PROTEIN"/>
    <property type="match status" value="1"/>
</dbReference>
<dbReference type="AlphaFoldDB" id="G9X150"/>
<evidence type="ECO:0000313" key="5">
    <source>
        <dbReference type="Proteomes" id="UP000006437"/>
    </source>
</evidence>
<reference evidence="4 5" key="1">
    <citation type="submission" date="2011-08" db="EMBL/GenBank/DDBJ databases">
        <title>The Genome Sequence of Eubacteriaceae bacterium ACC19a.</title>
        <authorList>
            <consortium name="The Broad Institute Genome Sequencing Platform"/>
            <person name="Earl A."/>
            <person name="Ward D."/>
            <person name="Feldgarden M."/>
            <person name="Gevers D."/>
            <person name="Sizova M."/>
            <person name="Hazen A."/>
            <person name="Epstein S."/>
            <person name="Young S.K."/>
            <person name="Zeng Q."/>
            <person name="Gargeya S."/>
            <person name="Fitzgerald M."/>
            <person name="Haas B."/>
            <person name="Abouelleil A."/>
            <person name="Alvarado L."/>
            <person name="Arachchi H.M."/>
            <person name="Berlin A."/>
            <person name="Brown A."/>
            <person name="Chapman S.B."/>
            <person name="Chen Z."/>
            <person name="Dunbar C."/>
            <person name="Freedman E."/>
            <person name="Gearin G."/>
            <person name="Gellesch M."/>
            <person name="Goldberg J."/>
            <person name="Griggs A."/>
            <person name="Gujja S."/>
            <person name="Heiman D."/>
            <person name="Howarth C."/>
            <person name="Larson L."/>
            <person name="Lui A."/>
            <person name="MacDonald P.J.P."/>
            <person name="Montmayeur A."/>
            <person name="Murphy C."/>
            <person name="Neiman D."/>
            <person name="Pearson M."/>
            <person name="Priest M."/>
            <person name="Roberts A."/>
            <person name="Saif S."/>
            <person name="Shea T."/>
            <person name="Shenoy N."/>
            <person name="Sisk P."/>
            <person name="Stolte C."/>
            <person name="Sykes S."/>
            <person name="Wortman J."/>
            <person name="Nusbaum C."/>
            <person name="Birren B."/>
        </authorList>
    </citation>
    <scope>NUCLEOTIDE SEQUENCE [LARGE SCALE GENOMIC DNA]</scope>
    <source>
        <strain evidence="4 5">ACC19a</strain>
    </source>
</reference>
<feature type="active site" evidence="1">
    <location>
        <position position="195"/>
    </location>
</feature>
<dbReference type="PATRIC" id="fig|796937.3.peg.1348"/>
<feature type="binding site" evidence="2">
    <location>
        <begin position="237"/>
        <end position="238"/>
    </location>
    <ligand>
        <name>ATP</name>
        <dbReference type="ChEBI" id="CHEBI:30616"/>
    </ligand>
</feature>
<sequence length="349" mass="40822">MRDYNYVEKWHKLLTPQIVKKLVLINEYKGKCGIIIESYKYELNELIEIAKVQSIEASNIMESILVAKDRLKNLVHAKTMPRNSKECEIVGYRDVLNIIHENYDYIPINVNYLLQLHRDLYKFLRSIDVGVFKTSDNIISDTNENGNESVRFRPVSVLETYSSIDALCNAFHEAKGEVDPLLLDIMFILDFLCIHPFNDGNGRISRLITLLLLHQSGFIVGKYISIEKIIEESKENYYKAIYNSYIKWHENKNDYKPFINYMLDVLINAYKEFEDKVKLLTNPHFSKTDRIREIIKNHMGTITKSELMEMNPYISDTTIQRALADLLKNGKIKKIGGGRYTKYVWKVKD</sequence>
<gene>
    <name evidence="4" type="ORF">HMPREF9629_02094</name>
</gene>
<feature type="binding site" evidence="2">
    <location>
        <begin position="199"/>
        <end position="206"/>
    </location>
    <ligand>
        <name>ATP</name>
        <dbReference type="ChEBI" id="CHEBI:30616"/>
    </ligand>
</feature>
<dbReference type="InterPro" id="IPR040198">
    <property type="entry name" value="Fido_containing"/>
</dbReference>
<dbReference type="InterPro" id="IPR003812">
    <property type="entry name" value="Fido"/>
</dbReference>
<evidence type="ECO:0000256" key="2">
    <source>
        <dbReference type="PIRSR" id="PIRSR640198-2"/>
    </source>
</evidence>
<proteinExistence type="predicted"/>
<dbReference type="InterPro" id="IPR036597">
    <property type="entry name" value="Fido-like_dom_sf"/>
</dbReference>
<dbReference type="BioCyc" id="EBAC796937-HMP:GMGH-2118-MONOMER"/>
<evidence type="ECO:0000256" key="1">
    <source>
        <dbReference type="PIRSR" id="PIRSR640198-1"/>
    </source>
</evidence>
<keyword evidence="2" id="KW-0547">Nucleotide-binding</keyword>
<dbReference type="GO" id="GO:0005524">
    <property type="term" value="F:ATP binding"/>
    <property type="evidence" value="ECO:0007669"/>
    <property type="project" value="UniProtKB-KW"/>
</dbReference>